<dbReference type="EC" id="2.7.11.1" evidence="8"/>
<keyword evidence="8" id="KW-0418">Kinase</keyword>
<feature type="domain" description="Protein kinase" evidence="7">
    <location>
        <begin position="1"/>
        <end position="130"/>
    </location>
</feature>
<evidence type="ECO:0000313" key="9">
    <source>
        <dbReference type="Proteomes" id="UP000236161"/>
    </source>
</evidence>
<dbReference type="OrthoDB" id="783285at2759"/>
<comment type="subcellular location">
    <subcellularLocation>
        <location evidence="1">Membrane</location>
    </subcellularLocation>
</comment>
<dbReference type="AlphaFoldDB" id="A0A2I0B6I3"/>
<dbReference type="SUPFAM" id="SSF56112">
    <property type="entry name" value="Protein kinase-like (PK-like)"/>
    <property type="match status" value="1"/>
</dbReference>
<dbReference type="Gene3D" id="3.30.200.20">
    <property type="entry name" value="Phosphorylase Kinase, domain 1"/>
    <property type="match status" value="1"/>
</dbReference>
<keyword evidence="8" id="KW-0808">Transferase</keyword>
<evidence type="ECO:0000313" key="8">
    <source>
        <dbReference type="EMBL" id="PKA63403.1"/>
    </source>
</evidence>
<evidence type="ECO:0000256" key="1">
    <source>
        <dbReference type="ARBA" id="ARBA00004370"/>
    </source>
</evidence>
<dbReference type="PANTHER" id="PTHR27008">
    <property type="entry name" value="OS04G0122200 PROTEIN"/>
    <property type="match status" value="1"/>
</dbReference>
<dbReference type="Proteomes" id="UP000236161">
    <property type="component" value="Unassembled WGS sequence"/>
</dbReference>
<evidence type="ECO:0000256" key="5">
    <source>
        <dbReference type="ARBA" id="ARBA00022989"/>
    </source>
</evidence>
<keyword evidence="9" id="KW-1185">Reference proteome</keyword>
<dbReference type="Gene3D" id="1.10.510.10">
    <property type="entry name" value="Transferase(Phosphotransferase) domain 1"/>
    <property type="match status" value="1"/>
</dbReference>
<dbReference type="STRING" id="1088818.A0A2I0B6I3"/>
<evidence type="ECO:0000256" key="6">
    <source>
        <dbReference type="ARBA" id="ARBA00023136"/>
    </source>
</evidence>
<dbReference type="EMBL" id="KZ451908">
    <property type="protein sequence ID" value="PKA63403.1"/>
    <property type="molecule type" value="Genomic_DNA"/>
</dbReference>
<keyword evidence="3" id="KW-0812">Transmembrane</keyword>
<protein>
    <submittedName>
        <fullName evidence="8">Putative LRR receptor-like serine/threonine-protein kinase</fullName>
        <ecNumber evidence="8">2.7.11.1</ecNumber>
    </submittedName>
</protein>
<keyword evidence="2" id="KW-0433">Leucine-rich repeat</keyword>
<reference evidence="8 9" key="1">
    <citation type="journal article" date="2017" name="Nature">
        <title>The Apostasia genome and the evolution of orchids.</title>
        <authorList>
            <person name="Zhang G.Q."/>
            <person name="Liu K.W."/>
            <person name="Li Z."/>
            <person name="Lohaus R."/>
            <person name="Hsiao Y.Y."/>
            <person name="Niu S.C."/>
            <person name="Wang J.Y."/>
            <person name="Lin Y.C."/>
            <person name="Xu Q."/>
            <person name="Chen L.J."/>
            <person name="Yoshida K."/>
            <person name="Fujiwara S."/>
            <person name="Wang Z.W."/>
            <person name="Zhang Y.Q."/>
            <person name="Mitsuda N."/>
            <person name="Wang M."/>
            <person name="Liu G.H."/>
            <person name="Pecoraro L."/>
            <person name="Huang H.X."/>
            <person name="Xiao X.J."/>
            <person name="Lin M."/>
            <person name="Wu X.Y."/>
            <person name="Wu W.L."/>
            <person name="Chen Y.Y."/>
            <person name="Chang S.B."/>
            <person name="Sakamoto S."/>
            <person name="Ohme-Takagi M."/>
            <person name="Yagi M."/>
            <person name="Zeng S.J."/>
            <person name="Shen C.Y."/>
            <person name="Yeh C.M."/>
            <person name="Luo Y.B."/>
            <person name="Tsai W.C."/>
            <person name="Van de Peer Y."/>
            <person name="Liu Z.J."/>
        </authorList>
    </citation>
    <scope>NUCLEOTIDE SEQUENCE [LARGE SCALE GENOMIC DNA]</scope>
    <source>
        <strain evidence="9">cv. Shenzhen</strain>
        <tissue evidence="8">Stem</tissue>
    </source>
</reference>
<evidence type="ECO:0000256" key="3">
    <source>
        <dbReference type="ARBA" id="ARBA00022692"/>
    </source>
</evidence>
<dbReference type="InterPro" id="IPR000719">
    <property type="entry name" value="Prot_kinase_dom"/>
</dbReference>
<dbReference type="GO" id="GO:0005524">
    <property type="term" value="F:ATP binding"/>
    <property type="evidence" value="ECO:0007669"/>
    <property type="project" value="InterPro"/>
</dbReference>
<gene>
    <name evidence="8" type="ORF">AXF42_Ash005298</name>
</gene>
<dbReference type="GO" id="GO:0016020">
    <property type="term" value="C:membrane"/>
    <property type="evidence" value="ECO:0007669"/>
    <property type="project" value="UniProtKB-SubCell"/>
</dbReference>
<organism evidence="8 9">
    <name type="scientific">Apostasia shenzhenica</name>
    <dbReference type="NCBI Taxonomy" id="1088818"/>
    <lineage>
        <taxon>Eukaryota</taxon>
        <taxon>Viridiplantae</taxon>
        <taxon>Streptophyta</taxon>
        <taxon>Embryophyta</taxon>
        <taxon>Tracheophyta</taxon>
        <taxon>Spermatophyta</taxon>
        <taxon>Magnoliopsida</taxon>
        <taxon>Liliopsida</taxon>
        <taxon>Asparagales</taxon>
        <taxon>Orchidaceae</taxon>
        <taxon>Apostasioideae</taxon>
        <taxon>Apostasia</taxon>
    </lineage>
</organism>
<dbReference type="GO" id="GO:0004674">
    <property type="term" value="F:protein serine/threonine kinase activity"/>
    <property type="evidence" value="ECO:0007669"/>
    <property type="project" value="UniProtKB-EC"/>
</dbReference>
<keyword evidence="5" id="KW-1133">Transmembrane helix</keyword>
<name>A0A2I0B6I3_9ASPA</name>
<keyword evidence="8" id="KW-0675">Receptor</keyword>
<dbReference type="InterPro" id="IPR051809">
    <property type="entry name" value="Plant_receptor-like_S/T_kinase"/>
</dbReference>
<keyword evidence="4" id="KW-0677">Repeat</keyword>
<evidence type="ECO:0000256" key="2">
    <source>
        <dbReference type="ARBA" id="ARBA00022614"/>
    </source>
</evidence>
<evidence type="ECO:0000256" key="4">
    <source>
        <dbReference type="ARBA" id="ARBA00022737"/>
    </source>
</evidence>
<sequence length="130" mass="14205">MGSIGSVYKGNLNGKPHDVIVVKVLNLHRHGALRSFKVLGCIHHQNLVKLLTSCLSINYEGNDFKAAIDVACALDYLHNHGLSPVIHCDLKPSNVLDIDMVAYVGDLGLAKLPVKLLQLSPLKLQQILLH</sequence>
<dbReference type="PANTHER" id="PTHR27008:SF499">
    <property type="entry name" value="OS06G0581500 PROTEIN"/>
    <property type="match status" value="1"/>
</dbReference>
<dbReference type="PROSITE" id="PS50011">
    <property type="entry name" value="PROTEIN_KINASE_DOM"/>
    <property type="match status" value="1"/>
</dbReference>
<evidence type="ECO:0000259" key="7">
    <source>
        <dbReference type="PROSITE" id="PS50011"/>
    </source>
</evidence>
<proteinExistence type="predicted"/>
<accession>A0A2I0B6I3</accession>
<keyword evidence="6" id="KW-0472">Membrane</keyword>
<dbReference type="InterPro" id="IPR011009">
    <property type="entry name" value="Kinase-like_dom_sf"/>
</dbReference>